<evidence type="ECO:0000313" key="1">
    <source>
        <dbReference type="EMBL" id="PWI65034.1"/>
    </source>
</evidence>
<dbReference type="SUPFAM" id="SSF51445">
    <property type="entry name" value="(Trans)glycosidases"/>
    <property type="match status" value="1"/>
</dbReference>
<accession>A0A2U3DS18</accession>
<name>A0A2U3DS18_PURLI</name>
<protein>
    <submittedName>
        <fullName evidence="1">Uncharacterized protein</fullName>
    </submittedName>
</protein>
<dbReference type="AlphaFoldDB" id="A0A2U3DS18"/>
<dbReference type="Gene3D" id="3.20.20.80">
    <property type="entry name" value="Glycosidases"/>
    <property type="match status" value="1"/>
</dbReference>
<dbReference type="Proteomes" id="UP000245956">
    <property type="component" value="Unassembled WGS sequence"/>
</dbReference>
<proteinExistence type="predicted"/>
<evidence type="ECO:0000313" key="2">
    <source>
        <dbReference type="Proteomes" id="UP000245956"/>
    </source>
</evidence>
<sequence length="195" mass="21578">MGKKVLLEIFATGQPSDEEATQAAQGMWSAFGPPGTLSYSQRPYGNATIDGFHIGRLPIKDPFDPPVSYYRSLRKLMQKDTSKSYSITQLWYCDKPVSDDVLSEVDKVFVSVPHVGSETSYECLRKLSSKLGSGKRLYVNMSWVPSTSITRVVCGLRSLALPNFGGAWFRWGAGNTSLPAFQDRVRRVGSELARA</sequence>
<reference evidence="1 2" key="1">
    <citation type="journal article" date="2016" name="Front. Microbiol.">
        <title>Genome and transcriptome sequences reveal the specific parasitism of the nematophagous Purpureocillium lilacinum 36-1.</title>
        <authorList>
            <person name="Xie J."/>
            <person name="Li S."/>
            <person name="Mo C."/>
            <person name="Xiao X."/>
            <person name="Peng D."/>
            <person name="Wang G."/>
            <person name="Xiao Y."/>
        </authorList>
    </citation>
    <scope>NUCLEOTIDE SEQUENCE [LARGE SCALE GENOMIC DNA]</scope>
    <source>
        <strain evidence="1 2">36-1</strain>
    </source>
</reference>
<dbReference type="InterPro" id="IPR017853">
    <property type="entry name" value="GH"/>
</dbReference>
<gene>
    <name evidence="1" type="ORF">PCL_07446</name>
</gene>
<dbReference type="EMBL" id="LCWV01000039">
    <property type="protein sequence ID" value="PWI65034.1"/>
    <property type="molecule type" value="Genomic_DNA"/>
</dbReference>
<comment type="caution">
    <text evidence="1">The sequence shown here is derived from an EMBL/GenBank/DDBJ whole genome shotgun (WGS) entry which is preliminary data.</text>
</comment>
<organism evidence="1 2">
    <name type="scientific">Purpureocillium lilacinum</name>
    <name type="common">Paecilomyces lilacinus</name>
    <dbReference type="NCBI Taxonomy" id="33203"/>
    <lineage>
        <taxon>Eukaryota</taxon>
        <taxon>Fungi</taxon>
        <taxon>Dikarya</taxon>
        <taxon>Ascomycota</taxon>
        <taxon>Pezizomycotina</taxon>
        <taxon>Sordariomycetes</taxon>
        <taxon>Hypocreomycetidae</taxon>
        <taxon>Hypocreales</taxon>
        <taxon>Ophiocordycipitaceae</taxon>
        <taxon>Purpureocillium</taxon>
    </lineage>
</organism>